<feature type="domain" description="SLA1 homology" evidence="3">
    <location>
        <begin position="20"/>
        <end position="77"/>
    </location>
</feature>
<dbReference type="InterPro" id="IPR007131">
    <property type="entry name" value="SHD1"/>
</dbReference>
<feature type="compositionally biased region" description="Gly residues" evidence="1">
    <location>
        <begin position="168"/>
        <end position="180"/>
    </location>
</feature>
<name>A0A2S8GDT4_9BACT</name>
<feature type="signal peptide" evidence="2">
    <location>
        <begin position="1"/>
        <end position="22"/>
    </location>
</feature>
<dbReference type="GO" id="GO:0008092">
    <property type="term" value="F:cytoskeletal protein binding"/>
    <property type="evidence" value="ECO:0007669"/>
    <property type="project" value="InterPro"/>
</dbReference>
<dbReference type="Pfam" id="PF03983">
    <property type="entry name" value="SHD1"/>
    <property type="match status" value="1"/>
</dbReference>
<sequence length="373" mass="41055">MVASRFLLASLIICCFASAASAAEVRTWTDTNGKTLTGKFVAFVDDDKVRIETEDGKTFDISINRFSNTDKEYLDTQKESGSSSSNRPRRSNLMGWRQWTDAEGTEIKAKYKRMVDGDVILMQGNIGHRVNFYQLSEEDQAYLRAELTTRGEEGSIPPKPVTPSVGNESGGGNPIVGGGPSYTPPSITPPSNNNYEPNIMGNQAPSYAPPKSAEEIAAENAKVEEARRREEEKLAYAEQKKREKAEEDERRRQQQEQQVARNSGPSFPHSGPRPPSMPNFGSQQQEVMVYHCTKCNKQVPEDIGAGDHCPHCGAFFEYAENPNGSKTYASGYDSSTSASSFSRVRIPRIGKAIGGVLFLLGLIYAGFRKLTGN</sequence>
<accession>A0A2S8GDT4</accession>
<feature type="chain" id="PRO_5015680224" description="SLA1 homology domain-containing protein" evidence="2">
    <location>
        <begin position="23"/>
        <end position="373"/>
    </location>
</feature>
<dbReference type="GO" id="GO:0030674">
    <property type="term" value="F:protein-macromolecule adaptor activity"/>
    <property type="evidence" value="ECO:0007669"/>
    <property type="project" value="InterPro"/>
</dbReference>
<reference evidence="4 5" key="1">
    <citation type="submission" date="2018-02" db="EMBL/GenBank/DDBJ databases">
        <title>Comparative genomes isolates from brazilian mangrove.</title>
        <authorList>
            <person name="Araujo J.E."/>
            <person name="Taketani R.G."/>
            <person name="Silva M.C.P."/>
            <person name="Loureco M.V."/>
            <person name="Andreote F.D."/>
        </authorList>
    </citation>
    <scope>NUCLEOTIDE SEQUENCE [LARGE SCALE GENOMIC DNA]</scope>
    <source>
        <strain evidence="4 5">NAP PRIS-MGV</strain>
    </source>
</reference>
<keyword evidence="2" id="KW-0732">Signal</keyword>
<dbReference type="AlphaFoldDB" id="A0A2S8GDT4"/>
<dbReference type="OrthoDB" id="292062at2"/>
<organism evidence="4 5">
    <name type="scientific">Blastopirellula marina</name>
    <dbReference type="NCBI Taxonomy" id="124"/>
    <lineage>
        <taxon>Bacteria</taxon>
        <taxon>Pseudomonadati</taxon>
        <taxon>Planctomycetota</taxon>
        <taxon>Planctomycetia</taxon>
        <taxon>Pirellulales</taxon>
        <taxon>Pirellulaceae</taxon>
        <taxon>Blastopirellula</taxon>
    </lineage>
</organism>
<feature type="region of interest" description="Disordered" evidence="1">
    <location>
        <begin position="72"/>
        <end position="97"/>
    </location>
</feature>
<feature type="compositionally biased region" description="Basic and acidic residues" evidence="1">
    <location>
        <begin position="221"/>
        <end position="254"/>
    </location>
</feature>
<dbReference type="GO" id="GO:0043130">
    <property type="term" value="F:ubiquitin binding"/>
    <property type="evidence" value="ECO:0007669"/>
    <property type="project" value="InterPro"/>
</dbReference>
<dbReference type="EMBL" id="PUIB01000003">
    <property type="protein sequence ID" value="PQO42622.1"/>
    <property type="molecule type" value="Genomic_DNA"/>
</dbReference>
<proteinExistence type="predicted"/>
<evidence type="ECO:0000259" key="3">
    <source>
        <dbReference type="Pfam" id="PF03983"/>
    </source>
</evidence>
<protein>
    <recommendedName>
        <fullName evidence="3">SLA1 homology domain-containing protein</fullName>
    </recommendedName>
</protein>
<dbReference type="Proteomes" id="UP000239388">
    <property type="component" value="Unassembled WGS sequence"/>
</dbReference>
<evidence type="ECO:0000256" key="1">
    <source>
        <dbReference type="SAM" id="MobiDB-lite"/>
    </source>
</evidence>
<evidence type="ECO:0000313" key="5">
    <source>
        <dbReference type="Proteomes" id="UP000239388"/>
    </source>
</evidence>
<comment type="caution">
    <text evidence="4">The sequence shown here is derived from an EMBL/GenBank/DDBJ whole genome shotgun (WGS) entry which is preliminary data.</text>
</comment>
<evidence type="ECO:0000313" key="4">
    <source>
        <dbReference type="EMBL" id="PQO42622.1"/>
    </source>
</evidence>
<gene>
    <name evidence="4" type="ORF">C5Y98_01940</name>
</gene>
<feature type="region of interest" description="Disordered" evidence="1">
    <location>
        <begin position="149"/>
        <end position="281"/>
    </location>
</feature>
<evidence type="ECO:0000256" key="2">
    <source>
        <dbReference type="SAM" id="SignalP"/>
    </source>
</evidence>
<dbReference type="RefSeq" id="WP_105351104.1">
    <property type="nucleotide sequence ID" value="NZ_PUIB01000003.1"/>
</dbReference>
<dbReference type="GO" id="GO:0042802">
    <property type="term" value="F:identical protein binding"/>
    <property type="evidence" value="ECO:0007669"/>
    <property type="project" value="InterPro"/>
</dbReference>
<dbReference type="Gene3D" id="2.30.30.700">
    <property type="entry name" value="SLA1 homology domain 1"/>
    <property type="match status" value="2"/>
</dbReference>